<name>A0A8A3P3R6_9HELO</name>
<evidence type="ECO:0000313" key="1">
    <source>
        <dbReference type="EMBL" id="QSZ31290.1"/>
    </source>
</evidence>
<dbReference type="Proteomes" id="UP000672032">
    <property type="component" value="Chromosome 2"/>
</dbReference>
<protein>
    <submittedName>
        <fullName evidence="1">Uncharacterized protein</fullName>
    </submittedName>
</protein>
<accession>A0A8A3P3R6</accession>
<keyword evidence="2" id="KW-1185">Reference proteome</keyword>
<proteinExistence type="predicted"/>
<evidence type="ECO:0000313" key="2">
    <source>
        <dbReference type="Proteomes" id="UP000672032"/>
    </source>
</evidence>
<organism evidence="1 2">
    <name type="scientific">Monilinia vaccinii-corymbosi</name>
    <dbReference type="NCBI Taxonomy" id="61207"/>
    <lineage>
        <taxon>Eukaryota</taxon>
        <taxon>Fungi</taxon>
        <taxon>Dikarya</taxon>
        <taxon>Ascomycota</taxon>
        <taxon>Pezizomycotina</taxon>
        <taxon>Leotiomycetes</taxon>
        <taxon>Helotiales</taxon>
        <taxon>Sclerotiniaceae</taxon>
        <taxon>Monilinia</taxon>
    </lineage>
</organism>
<reference evidence="1" key="1">
    <citation type="submission" date="2020-10" db="EMBL/GenBank/DDBJ databases">
        <title>Genome Sequence of Monilinia vaccinii-corymbosi Sheds Light on Mummy Berry Disease Infection of Blueberry and Mating Type.</title>
        <authorList>
            <person name="Yow A.G."/>
            <person name="Zhang Y."/>
            <person name="Bansal K."/>
            <person name="Eacker S.M."/>
            <person name="Sullivan S."/>
            <person name="Liachko I."/>
            <person name="Cubeta M.A."/>
            <person name="Rollins J.A."/>
            <person name="Ashrafi H."/>
        </authorList>
    </citation>
    <scope>NUCLEOTIDE SEQUENCE</scope>
    <source>
        <strain evidence="1">RL-1</strain>
    </source>
</reference>
<sequence length="98" mass="11402">MACHPMVAINFQRETKLFPKWLFDEKLPFLRRTRELLQTATNQRNAGNFTHHCQTLRSPKDLIPEPNLVIWKSISQQKPAVMTKVNGCEDGVKLSKRK</sequence>
<dbReference type="EMBL" id="CP063406">
    <property type="protein sequence ID" value="QSZ31290.1"/>
    <property type="molecule type" value="Genomic_DNA"/>
</dbReference>
<dbReference type="AlphaFoldDB" id="A0A8A3P3R6"/>
<gene>
    <name evidence="1" type="ORF">DSL72_000853</name>
</gene>